<sequence length="445" mass="51308">MATSCDLLTYLQSLPSAVLTRLYQHPPSCLAVYRSLSELGQLYIMRVLFIERPLPLADINSWALPGNNLHAETLSLLNKLHIFEPVLIRTGQQQGYQLNQSYQTNLRILICGGGQLWAVPGHRGDDKHSRDIPYLNDYADKKWENILNFMVGGSEKLDSEIVQVLQYAGLMSQASSRHPSFITTLGFQFLLMDTQSQIWQFILQYLNTAQDRGMDLIDCLKFIFQLSFSTLGKDYSTKGLTESQLTFMYHLCQFGLVYQRKSSSKRYYPTKLVIQLTAGQQSRNTSQAGFIIVETNYRVIAYTDSKLHIATLALFCQMQYRFPNVAVGTITRESIQQALVHGIKADQIISFLTQHAHHNMLSKAHILPPTVTDQIKLWEIERNRLSFQEGILYSEFLSVTDYEKVKKYAEDLGVLLWSNRQRRLMVIHPDRHDEIRHFWKRQKSS</sequence>
<keyword evidence="6 10" id="KW-0234">DNA repair</keyword>
<dbReference type="GO" id="GO:0006289">
    <property type="term" value="P:nucleotide-excision repair"/>
    <property type="evidence" value="ECO:0007669"/>
    <property type="project" value="InterPro"/>
</dbReference>
<organism evidence="12">
    <name type="scientific">Amphimedon queenslandica</name>
    <name type="common">Sponge</name>
    <dbReference type="NCBI Taxonomy" id="400682"/>
    <lineage>
        <taxon>Eukaryota</taxon>
        <taxon>Metazoa</taxon>
        <taxon>Porifera</taxon>
        <taxon>Demospongiae</taxon>
        <taxon>Heteroscleromorpha</taxon>
        <taxon>Haplosclerida</taxon>
        <taxon>Niphatidae</taxon>
        <taxon>Amphimedon</taxon>
    </lineage>
</organism>
<keyword evidence="13" id="KW-1185">Reference proteome</keyword>
<evidence type="ECO:0000256" key="10">
    <source>
        <dbReference type="RuleBase" id="RU364024"/>
    </source>
</evidence>
<gene>
    <name evidence="12" type="primary">100632485</name>
</gene>
<proteinExistence type="inferred from homology"/>
<accession>A0A1X7VEE5</accession>
<dbReference type="InterPro" id="IPR004598">
    <property type="entry name" value="TFIIH_p52/Tfb2"/>
</dbReference>
<dbReference type="PANTHER" id="PTHR13152">
    <property type="entry name" value="TFIIH, POLYPEPTIDE 4"/>
    <property type="match status" value="1"/>
</dbReference>
<evidence type="ECO:0000256" key="1">
    <source>
        <dbReference type="ARBA" id="ARBA00004123"/>
    </source>
</evidence>
<keyword evidence="5 10" id="KW-0804">Transcription</keyword>
<evidence type="ECO:0000256" key="4">
    <source>
        <dbReference type="ARBA" id="ARBA00023015"/>
    </source>
</evidence>
<dbReference type="GO" id="GO:0000439">
    <property type="term" value="C:transcription factor TFIIH core complex"/>
    <property type="evidence" value="ECO:0007669"/>
    <property type="project" value="InterPro"/>
</dbReference>
<evidence type="ECO:0000256" key="7">
    <source>
        <dbReference type="ARBA" id="ARBA00023242"/>
    </source>
</evidence>
<dbReference type="EnsemblMetazoa" id="Aqu2.1.38680_001">
    <property type="protein sequence ID" value="Aqu2.1.38680_001"/>
    <property type="gene ID" value="Aqu2.1.38680"/>
</dbReference>
<dbReference type="EnsemblMetazoa" id="XM_019993645.1">
    <property type="protein sequence ID" value="XP_019849204.1"/>
    <property type="gene ID" value="LOC100632485"/>
</dbReference>
<dbReference type="STRING" id="400682.A0A1X7VEE5"/>
<evidence type="ECO:0000256" key="9">
    <source>
        <dbReference type="ARBA" id="ARBA00070130"/>
    </source>
</evidence>
<comment type="function">
    <text evidence="10">Component of the general transcription and DNA repair factor IIH (TFIIH) core complex which is involved in general and transcription-coupled nucleotide excision repair (NER) of damaged DNA.</text>
</comment>
<dbReference type="GO" id="GO:0001671">
    <property type="term" value="F:ATPase activator activity"/>
    <property type="evidence" value="ECO:0007669"/>
    <property type="project" value="InterPro"/>
</dbReference>
<evidence type="ECO:0000256" key="5">
    <source>
        <dbReference type="ARBA" id="ARBA00023163"/>
    </source>
</evidence>
<dbReference type="NCBIfam" id="TIGR00625">
    <property type="entry name" value="tfb2"/>
    <property type="match status" value="1"/>
</dbReference>
<dbReference type="OrthoDB" id="364513at2759"/>
<evidence type="ECO:0000256" key="2">
    <source>
        <dbReference type="ARBA" id="ARBA00007132"/>
    </source>
</evidence>
<reference evidence="12" key="2">
    <citation type="submission" date="2017-05" db="UniProtKB">
        <authorList>
            <consortium name="EnsemblMetazoa"/>
        </authorList>
    </citation>
    <scope>IDENTIFICATION</scope>
</reference>
<name>A0A1X7VEE5_AMPQE</name>
<dbReference type="eggNOG" id="KOG3471">
    <property type="taxonomic scope" value="Eukaryota"/>
</dbReference>
<dbReference type="AlphaFoldDB" id="A0A1X7VEE5"/>
<evidence type="ECO:0000256" key="3">
    <source>
        <dbReference type="ARBA" id="ARBA00022763"/>
    </source>
</evidence>
<reference evidence="13" key="1">
    <citation type="journal article" date="2010" name="Nature">
        <title>The Amphimedon queenslandica genome and the evolution of animal complexity.</title>
        <authorList>
            <person name="Srivastava M."/>
            <person name="Simakov O."/>
            <person name="Chapman J."/>
            <person name="Fahey B."/>
            <person name="Gauthier M.E."/>
            <person name="Mitros T."/>
            <person name="Richards G.S."/>
            <person name="Conaco C."/>
            <person name="Dacre M."/>
            <person name="Hellsten U."/>
            <person name="Larroux C."/>
            <person name="Putnam N.H."/>
            <person name="Stanke M."/>
            <person name="Adamska M."/>
            <person name="Darling A."/>
            <person name="Degnan S.M."/>
            <person name="Oakley T.H."/>
            <person name="Plachetzki D.C."/>
            <person name="Zhai Y."/>
            <person name="Adamski M."/>
            <person name="Calcino A."/>
            <person name="Cummins S.F."/>
            <person name="Goodstein D.M."/>
            <person name="Harris C."/>
            <person name="Jackson D.J."/>
            <person name="Leys S.P."/>
            <person name="Shu S."/>
            <person name="Woodcroft B.J."/>
            <person name="Vervoort M."/>
            <person name="Kosik K.S."/>
            <person name="Manning G."/>
            <person name="Degnan B.M."/>
            <person name="Rokhsar D.S."/>
        </authorList>
    </citation>
    <scope>NUCLEOTIDE SEQUENCE [LARGE SCALE GENOMIC DNA]</scope>
</reference>
<keyword evidence="7 10" id="KW-0539">Nucleus</keyword>
<evidence type="ECO:0000259" key="11">
    <source>
        <dbReference type="Pfam" id="PF18307"/>
    </source>
</evidence>
<comment type="similarity">
    <text evidence="2 10">Belongs to the TFB2 family.</text>
</comment>
<dbReference type="FunFam" id="3.30.70.2610:FF:000001">
    <property type="entry name" value="General transcription factor IIH subunit 4"/>
    <property type="match status" value="1"/>
</dbReference>
<dbReference type="InterPro" id="IPR040662">
    <property type="entry name" value="Tfb2_C"/>
</dbReference>
<evidence type="ECO:0000313" key="13">
    <source>
        <dbReference type="Proteomes" id="UP000007879"/>
    </source>
</evidence>
<dbReference type="GO" id="GO:0003690">
    <property type="term" value="F:double-stranded DNA binding"/>
    <property type="evidence" value="ECO:0007669"/>
    <property type="project" value="TreeGrafter"/>
</dbReference>
<evidence type="ECO:0000256" key="8">
    <source>
        <dbReference type="ARBA" id="ARBA00064576"/>
    </source>
</evidence>
<dbReference type="Pfam" id="PF18307">
    <property type="entry name" value="Tfb2_C"/>
    <property type="match status" value="1"/>
</dbReference>
<feature type="domain" description="Transcription factor Tfb2 C-terminal" evidence="11">
    <location>
        <begin position="373"/>
        <end position="440"/>
    </location>
</feature>
<dbReference type="GO" id="GO:0006366">
    <property type="term" value="P:transcription by RNA polymerase II"/>
    <property type="evidence" value="ECO:0007669"/>
    <property type="project" value="UniProtKB-ARBA"/>
</dbReference>
<protein>
    <recommendedName>
        <fullName evidence="9 10">General transcription factor IIH subunit 4</fullName>
    </recommendedName>
</protein>
<dbReference type="Gene3D" id="3.30.70.2610">
    <property type="match status" value="1"/>
</dbReference>
<dbReference type="PANTHER" id="PTHR13152:SF0">
    <property type="entry name" value="GENERAL TRANSCRIPTION FACTOR IIH SUBUNIT 4"/>
    <property type="match status" value="1"/>
</dbReference>
<dbReference type="KEGG" id="aqu:100632485"/>
<keyword evidence="3 10" id="KW-0227">DNA damage</keyword>
<dbReference type="GO" id="GO:0005675">
    <property type="term" value="C:transcription factor TFIIH holo complex"/>
    <property type="evidence" value="ECO:0007669"/>
    <property type="project" value="TreeGrafter"/>
</dbReference>
<keyword evidence="4 10" id="KW-0805">Transcription regulation</keyword>
<dbReference type="InParanoid" id="A0A1X7VEE5"/>
<comment type="subcellular location">
    <subcellularLocation>
        <location evidence="1 10">Nucleus</location>
    </subcellularLocation>
</comment>
<evidence type="ECO:0000256" key="6">
    <source>
        <dbReference type="ARBA" id="ARBA00023204"/>
    </source>
</evidence>
<comment type="subunit">
    <text evidence="8">Component of the 7-subunit TFIIH core complex composed of XPB/ERCC3, XPD/ERCC2, GTF2H1, GTF2H2, GTF2H3, GTF2H4 and GTF2H5, which is active in NER. The core complex associates with the 3-subunit CDK-activating kinase (CAK) module composed of CCNH/cyclin H, CDK7 and MNAT1 to form the 10-subunit holoenzyme (holo-TFIIH) active in transcription. Part of TBP-based Pol II pre-initiation complex (PIC), in which Pol II core assembles with general transcription factors and other specific initiation factors including GTF2E1, GTF2E2, GTF2F1, GTF2F2, TCEA1, ERCC2, ERCC3, GTF2H2, GTF2H3, GTF2H4, GTF2H5, GTF2A1, GTF2A2, GTF2B and TBP; this large multi-subunit PIC complex mediates DNA unwinding and targets Pol II core to the transcription start site where the first phosphodiester bond forms.</text>
</comment>
<evidence type="ECO:0000313" key="12">
    <source>
        <dbReference type="EnsemblMetazoa" id="Aqu2.1.38680_001"/>
    </source>
</evidence>
<dbReference type="Pfam" id="PF03849">
    <property type="entry name" value="Tfb2"/>
    <property type="match status" value="1"/>
</dbReference>
<dbReference type="Proteomes" id="UP000007879">
    <property type="component" value="Unassembled WGS sequence"/>
</dbReference>